<dbReference type="SUPFAM" id="SSF82153">
    <property type="entry name" value="FAS1 domain"/>
    <property type="match status" value="1"/>
</dbReference>
<feature type="domain" description="CBM6" evidence="3">
    <location>
        <begin position="266"/>
        <end position="405"/>
    </location>
</feature>
<dbReference type="SUPFAM" id="SSF49785">
    <property type="entry name" value="Galactose-binding domain-like"/>
    <property type="match status" value="1"/>
</dbReference>
<dbReference type="Pfam" id="PF03422">
    <property type="entry name" value="CBM_6"/>
    <property type="match status" value="1"/>
</dbReference>
<keyword evidence="1" id="KW-0732">Signal</keyword>
<evidence type="ECO:0000313" key="5">
    <source>
        <dbReference type="Proteomes" id="UP000324611"/>
    </source>
</evidence>
<name>A0A5B2W3G7_9BACT</name>
<dbReference type="InterPro" id="IPR005084">
    <property type="entry name" value="CBM6"/>
</dbReference>
<evidence type="ECO:0000256" key="2">
    <source>
        <dbReference type="SAM" id="MobiDB-lite"/>
    </source>
</evidence>
<dbReference type="GO" id="GO:0030246">
    <property type="term" value="F:carbohydrate binding"/>
    <property type="evidence" value="ECO:0007669"/>
    <property type="project" value="InterPro"/>
</dbReference>
<organism evidence="4 5">
    <name type="scientific">Chitinophaga agrisoli</name>
    <dbReference type="NCBI Taxonomy" id="2607653"/>
    <lineage>
        <taxon>Bacteria</taxon>
        <taxon>Pseudomonadati</taxon>
        <taxon>Bacteroidota</taxon>
        <taxon>Chitinophagia</taxon>
        <taxon>Chitinophagales</taxon>
        <taxon>Chitinophagaceae</taxon>
        <taxon>Chitinophaga</taxon>
    </lineage>
</organism>
<reference evidence="4 5" key="2">
    <citation type="submission" date="2019-09" db="EMBL/GenBank/DDBJ databases">
        <authorList>
            <person name="Jin C."/>
        </authorList>
    </citation>
    <scope>NUCLEOTIDE SEQUENCE [LARGE SCALE GENOMIC DNA]</scope>
    <source>
        <strain evidence="4 5">BN140078</strain>
    </source>
</reference>
<dbReference type="CDD" id="cd04080">
    <property type="entry name" value="CBM6_cellulase-like"/>
    <property type="match status" value="1"/>
</dbReference>
<evidence type="ECO:0000313" key="4">
    <source>
        <dbReference type="EMBL" id="KAA2244819.1"/>
    </source>
</evidence>
<comment type="caution">
    <text evidence="4">The sequence shown here is derived from an EMBL/GenBank/DDBJ whole genome shotgun (WGS) entry which is preliminary data.</text>
</comment>
<gene>
    <name evidence="4" type="ORF">F0L74_02305</name>
</gene>
<dbReference type="InterPro" id="IPR006584">
    <property type="entry name" value="Cellulose-bd_IV"/>
</dbReference>
<dbReference type="Proteomes" id="UP000324611">
    <property type="component" value="Unassembled WGS sequence"/>
</dbReference>
<protein>
    <submittedName>
        <fullName evidence="4">Carbohydrate-binding protein</fullName>
    </submittedName>
</protein>
<dbReference type="PROSITE" id="PS51175">
    <property type="entry name" value="CBM6"/>
    <property type="match status" value="1"/>
</dbReference>
<sequence>MADPGDIHAKNRPMKPNIPSPNKRPAWQRHGQLWRSTTGLCLILLLTAGCKKYNEFRNAKPTSEVSVNTYDFLKSQQGLYDTLLHLIDIAGLADTLKTANVTFFAPQDYSIRTGLYNLNYTRGKYGFAGNWTLDSIPPAVWDTLLRRYMIPAKVTSDSLDYADGVNLTTLSYGYLMNGKTAPTNASGIIAGGPTIIQLSDMNRSRFVRDWSTSITQSIDLKTANGWLHVLESKHVFGFISLVPLAFPYSLNPIQAPYLGLPSPIPGTIEVEDFDDGGEGLSYHDTDNNNNGGQYRTERVDIENCGEGGFNIGWTSGSEWLEYTVEVTVSGDYDLGVRAAANDEPGGDFHVEFDGVNITGTMHCPRTGGWQSYITLSKTVTLTAGKHVMRFVLDTGGYNINKFIFTKL</sequence>
<reference evidence="4 5" key="1">
    <citation type="submission" date="2019-09" db="EMBL/GenBank/DDBJ databases">
        <title>Chitinophaga ginsengihumi sp. nov., isolated from soil of ginseng rhizosphere.</title>
        <authorList>
            <person name="Lee J."/>
        </authorList>
    </citation>
    <scope>NUCLEOTIDE SEQUENCE [LARGE SCALE GENOMIC DNA]</scope>
    <source>
        <strain evidence="4 5">BN140078</strain>
    </source>
</reference>
<dbReference type="InterPro" id="IPR036378">
    <property type="entry name" value="FAS1_dom_sf"/>
</dbReference>
<dbReference type="SMART" id="SM00606">
    <property type="entry name" value="CBD_IV"/>
    <property type="match status" value="1"/>
</dbReference>
<proteinExistence type="predicted"/>
<evidence type="ECO:0000259" key="3">
    <source>
        <dbReference type="PROSITE" id="PS51175"/>
    </source>
</evidence>
<dbReference type="AlphaFoldDB" id="A0A5B2W3G7"/>
<dbReference type="Gene3D" id="2.30.180.10">
    <property type="entry name" value="FAS1 domain"/>
    <property type="match status" value="1"/>
</dbReference>
<evidence type="ECO:0000256" key="1">
    <source>
        <dbReference type="ARBA" id="ARBA00022729"/>
    </source>
</evidence>
<dbReference type="Gene3D" id="2.60.120.260">
    <property type="entry name" value="Galactose-binding domain-like"/>
    <property type="match status" value="1"/>
</dbReference>
<keyword evidence="5" id="KW-1185">Reference proteome</keyword>
<dbReference type="InterPro" id="IPR008979">
    <property type="entry name" value="Galactose-bd-like_sf"/>
</dbReference>
<feature type="region of interest" description="Disordered" evidence="2">
    <location>
        <begin position="1"/>
        <end position="26"/>
    </location>
</feature>
<accession>A0A5B2W3G7</accession>
<dbReference type="EMBL" id="VUOC01000001">
    <property type="protein sequence ID" value="KAA2244819.1"/>
    <property type="molecule type" value="Genomic_DNA"/>
</dbReference>